<reference evidence="1 2" key="1">
    <citation type="journal article" date="2019" name="Nat. Ecol. Evol.">
        <title>Megaphylogeny resolves global patterns of mushroom evolution.</title>
        <authorList>
            <person name="Varga T."/>
            <person name="Krizsan K."/>
            <person name="Foldi C."/>
            <person name="Dima B."/>
            <person name="Sanchez-Garcia M."/>
            <person name="Sanchez-Ramirez S."/>
            <person name="Szollosi G.J."/>
            <person name="Szarkandi J.G."/>
            <person name="Papp V."/>
            <person name="Albert L."/>
            <person name="Andreopoulos W."/>
            <person name="Angelini C."/>
            <person name="Antonin V."/>
            <person name="Barry K.W."/>
            <person name="Bougher N.L."/>
            <person name="Buchanan P."/>
            <person name="Buyck B."/>
            <person name="Bense V."/>
            <person name="Catcheside P."/>
            <person name="Chovatia M."/>
            <person name="Cooper J."/>
            <person name="Damon W."/>
            <person name="Desjardin D."/>
            <person name="Finy P."/>
            <person name="Geml J."/>
            <person name="Haridas S."/>
            <person name="Hughes K."/>
            <person name="Justo A."/>
            <person name="Karasinski D."/>
            <person name="Kautmanova I."/>
            <person name="Kiss B."/>
            <person name="Kocsube S."/>
            <person name="Kotiranta H."/>
            <person name="LaButti K.M."/>
            <person name="Lechner B.E."/>
            <person name="Liimatainen K."/>
            <person name="Lipzen A."/>
            <person name="Lukacs Z."/>
            <person name="Mihaltcheva S."/>
            <person name="Morgado L.N."/>
            <person name="Niskanen T."/>
            <person name="Noordeloos M.E."/>
            <person name="Ohm R.A."/>
            <person name="Ortiz-Santana B."/>
            <person name="Ovrebo C."/>
            <person name="Racz N."/>
            <person name="Riley R."/>
            <person name="Savchenko A."/>
            <person name="Shiryaev A."/>
            <person name="Soop K."/>
            <person name="Spirin V."/>
            <person name="Szebenyi C."/>
            <person name="Tomsovsky M."/>
            <person name="Tulloss R.E."/>
            <person name="Uehling J."/>
            <person name="Grigoriev I.V."/>
            <person name="Vagvolgyi C."/>
            <person name="Papp T."/>
            <person name="Martin F.M."/>
            <person name="Miettinen O."/>
            <person name="Hibbett D.S."/>
            <person name="Nagy L.G."/>
        </authorList>
    </citation>
    <scope>NUCLEOTIDE SEQUENCE [LARGE SCALE GENOMIC DNA]</scope>
    <source>
        <strain evidence="1 2">NL-1719</strain>
    </source>
</reference>
<name>A0ACD3B2K2_9AGAR</name>
<dbReference type="Proteomes" id="UP000308600">
    <property type="component" value="Unassembled WGS sequence"/>
</dbReference>
<sequence>MSRVRKSNNKGKVLAQAPTFAEEAKVLLHVVDVTTTFASPSDRHIRLELANPGDAKPKITCRSKPATGGRSVTWDVDQYLTVTSAQFVLRVWEQRTLHADKLMAEHKVTLDDITSLFLKMLNGEELEYAVPNSNVVMIIQRDSLSEILKTVVLPESLSEKLGDCQRVLEFLLGMTGPITDLHPAAQAVQNVLDSVLGALEKQQVCYESLGDLFQLMGGLLSHFQKLEELEDFGSLKKVVKKMLAHMKTSLDTVSTYNQMSTTGRFFHFVIHSEQEDQFLQLSNTFNRLLQEFDKAFQVELAILLSQNQVLKYLDKLNYVEIIPGSYCLPDTRVSALANLQRWAQAREFPIFWLCGIAGTGKSTIAATFVQQLLDQNRLAAFFTCRRDHKALRNPLQLLQNICYRLAYMHKPYGRLVAQSIEKDAHFGSGTATIKSLFSSLFFRPLKQLDVATAPKQKLVIVIDALDECGIEEERVELLNGLLDLSETCHWIKFFLTSRLNSEIEDVLASDAYIHKLELNDSEQDIRTFFSTKCSKFGFSALNLDNLVGAAGGLFIWAQTAFNYLKSSLNYGRALEKLLTVHLSQSGNPLYNLYHTILSDAIENNSLANEAYQYVVGTILLAGMPITITTLQQLVQNEVSNQVVVDIVNRLHAVLIRESDGIVKAIHPSFAEYLLNENTGCTQRFKVLVLEGHLRMYKTCVEIMQLQLKFNVCHLESSCVLNKEVQDLPQRIKDNILSSLQYASLFWMHHYGLLAMDTSDVKQSVDKMLESLLSNPSGLFWVEIISLIDAVYPTLESLNNICWSTENEFSLVLKEYYHFMNMFKGAIIASVPHIYISGLALLPKSSRLAQIQIAGFSSILEVKKGFLNEWLNSMMVQDVNSEILSVAYSSNGKHVAIACEDEVIIILDARTGKPAMDPLEGHTSSVNSLAYSSDGLYIASGSTDCHVRIWNAQTGQLALGPLGGHTDVIRAIAYCPDGNYVVTGSDDLSLRIWDSKTGTEVRGPLLGHTDEVVSVAYSPDGKYIASGSVDSTIIIWDVTTGKQKIKPLDSHVDAVWSVAYSPDGKFIASGSGDEYIIIWDAADGKEINTLSDHNDAVMSVTYSPNGKNIASGSADTTVIVWDAENGEIQFGPLEGHSNSVSSVAYSPDGVFIVSGSSDMTIRIWNANSGQSALTELSGHNGAISQVCFSPDGQYFISGSDDMSTRVWEATVGEMEIELAGEHDGPVYSIAYLPGEKQIAFACNNLIRVWDCETEELVLGSFEGHDDDVYQIACSPDGIHISSCSADQTIRIWNIESREIAKKPFAGHSGEVNAIAYSPDGSLLVSGSDDKTIRIWGVETGSLVMDPLQGHTDTIWSIAYLPNGSQIVSGSSDQTVRIWSAESGQILVGPLYGHTEGIYSVAYSPNGSHIASGSMDDTIRIWDASTGELIIGPIAGHKGDVTCVSYSADGQYILSGSEDMTLRIWNANTGEMLLDPLELHENTIWAAIYSPDSQCIVTGSSDYSLRMWDALTGKHKREMLRGHRDCVTTVTYSPDQKYIATGSDDNTVWVWDAHTGQPIRGFEGHNDTINSVVWSPDGQCLVSGSDDKTIRIWHVHTGEPAMEPLIGHEGTIYSVAYSPSGEHIVSGSSDQTIRIWSSSTGSLITGPIMDTDEVDAITYSPDGRYIISAGINETISIWDTTTGELAMSPLEGHENSIYAIACSPDGKYIASGSVDTTIRIWNLDTGKLAMDPLEGHKSDVNSVAYSPDGVYIVSGSADMTVRLWNLMIGQSAMIISGGYTGSMQLASGLDVSQVNSQNQSLLHFPTQKHIVPHTHQTTSDFPCTACTGFLAVDHRDILSLALVKGTLSKSGWLIYNDKHILWIPPHYRTGFLGQQILVISQDPLKQQIVVDWSKFVYENKWASVYDKV</sequence>
<dbReference type="EMBL" id="ML208293">
    <property type="protein sequence ID" value="TFK71819.1"/>
    <property type="molecule type" value="Genomic_DNA"/>
</dbReference>
<proteinExistence type="predicted"/>
<gene>
    <name evidence="1" type="ORF">BDN72DRAFT_957834</name>
</gene>
<evidence type="ECO:0000313" key="1">
    <source>
        <dbReference type="EMBL" id="TFK71819.1"/>
    </source>
</evidence>
<evidence type="ECO:0000313" key="2">
    <source>
        <dbReference type="Proteomes" id="UP000308600"/>
    </source>
</evidence>
<keyword evidence="2" id="KW-1185">Reference proteome</keyword>
<organism evidence="1 2">
    <name type="scientific">Pluteus cervinus</name>
    <dbReference type="NCBI Taxonomy" id="181527"/>
    <lineage>
        <taxon>Eukaryota</taxon>
        <taxon>Fungi</taxon>
        <taxon>Dikarya</taxon>
        <taxon>Basidiomycota</taxon>
        <taxon>Agaricomycotina</taxon>
        <taxon>Agaricomycetes</taxon>
        <taxon>Agaricomycetidae</taxon>
        <taxon>Agaricales</taxon>
        <taxon>Pluteineae</taxon>
        <taxon>Pluteaceae</taxon>
        <taxon>Pluteus</taxon>
    </lineage>
</organism>
<accession>A0ACD3B2K2</accession>
<protein>
    <submittedName>
        <fullName evidence="1">WD40 repeat-like protein</fullName>
    </submittedName>
</protein>